<evidence type="ECO:0000313" key="2">
    <source>
        <dbReference type="Proteomes" id="UP001146067"/>
    </source>
</evidence>
<dbReference type="Pfam" id="PF07366">
    <property type="entry name" value="SnoaL"/>
    <property type="match status" value="1"/>
</dbReference>
<sequence>MGQARDVLDKLTDTAVEMHDVDKAVSLYADNAVVMTPDAGPVKGRMKIAEYWHQFIDGFPDSHYESIAKLESNGRAVDEGYFIGTHTGELTMPSGETLPATGKKVKLRSCDIATVENGKITEHHLYFDESEFMRQLGLSN</sequence>
<accession>A0A9X3PAP7</accession>
<gene>
    <name evidence="1" type="ORF">O1R50_11125</name>
</gene>
<dbReference type="GO" id="GO:0030638">
    <property type="term" value="P:polyketide metabolic process"/>
    <property type="evidence" value="ECO:0007669"/>
    <property type="project" value="InterPro"/>
</dbReference>
<dbReference type="AlphaFoldDB" id="A0A9X3PAP7"/>
<dbReference type="RefSeq" id="WP_270110095.1">
    <property type="nucleotide sequence ID" value="NZ_JAPZVP010000007.1"/>
</dbReference>
<dbReference type="PANTHER" id="PTHR38436">
    <property type="entry name" value="POLYKETIDE CYCLASE SNOAL-LIKE DOMAIN"/>
    <property type="match status" value="1"/>
</dbReference>
<evidence type="ECO:0000313" key="1">
    <source>
        <dbReference type="EMBL" id="MDA1360182.1"/>
    </source>
</evidence>
<dbReference type="EMBL" id="JAPZVP010000007">
    <property type="protein sequence ID" value="MDA1360182.1"/>
    <property type="molecule type" value="Genomic_DNA"/>
</dbReference>
<dbReference type="Proteomes" id="UP001146067">
    <property type="component" value="Unassembled WGS sequence"/>
</dbReference>
<proteinExistence type="predicted"/>
<dbReference type="SUPFAM" id="SSF54427">
    <property type="entry name" value="NTF2-like"/>
    <property type="match status" value="1"/>
</dbReference>
<reference evidence="1" key="1">
    <citation type="submission" date="2022-12" db="EMBL/GenBank/DDBJ databases">
        <title>Gycomyces niveus sp.nov.,a novel actinomycete isolated from soil in Shouguan.</title>
        <authorList>
            <person name="Yang X."/>
        </authorList>
    </citation>
    <scope>NUCLEOTIDE SEQUENCE</scope>
    <source>
        <strain evidence="1">NEAU-A15</strain>
    </source>
</reference>
<organism evidence="1 2">
    <name type="scientific">Glycomyces luteolus</name>
    <dbReference type="NCBI Taxonomy" id="2670330"/>
    <lineage>
        <taxon>Bacteria</taxon>
        <taxon>Bacillati</taxon>
        <taxon>Actinomycetota</taxon>
        <taxon>Actinomycetes</taxon>
        <taxon>Glycomycetales</taxon>
        <taxon>Glycomycetaceae</taxon>
        <taxon>Glycomyces</taxon>
    </lineage>
</organism>
<protein>
    <submittedName>
        <fullName evidence="1">Ester cyclase</fullName>
    </submittedName>
</protein>
<keyword evidence="2" id="KW-1185">Reference proteome</keyword>
<dbReference type="PANTHER" id="PTHR38436:SF1">
    <property type="entry name" value="ESTER CYCLASE"/>
    <property type="match status" value="1"/>
</dbReference>
<comment type="caution">
    <text evidence="1">The sequence shown here is derived from an EMBL/GenBank/DDBJ whole genome shotgun (WGS) entry which is preliminary data.</text>
</comment>
<dbReference type="InterPro" id="IPR032710">
    <property type="entry name" value="NTF2-like_dom_sf"/>
</dbReference>
<name>A0A9X3PAP7_9ACTN</name>
<dbReference type="InterPro" id="IPR009959">
    <property type="entry name" value="Cyclase_SnoaL-like"/>
</dbReference>
<dbReference type="Gene3D" id="3.10.450.50">
    <property type="match status" value="1"/>
</dbReference>